<dbReference type="PANTHER" id="PTHR46193:SF10">
    <property type="entry name" value="6-PHOSPHOGLUCONATE PHOSPHATASE"/>
    <property type="match status" value="1"/>
</dbReference>
<keyword evidence="4" id="KW-0460">Magnesium</keyword>
<dbReference type="STRING" id="1873176.BFN67_14090"/>
<dbReference type="InterPro" id="IPR036412">
    <property type="entry name" value="HAD-like_sf"/>
</dbReference>
<reference evidence="5 6" key="1">
    <citation type="journal article" date="2016" name="Int. J. Syst. Evol. Microbiol.">
        <title>Pseudaminobacter manganicus sp. nov., isolated from sludge of a manganese mine.</title>
        <authorList>
            <person name="Li J."/>
            <person name="Huang J."/>
            <person name="Liao S."/>
            <person name="Wang G."/>
        </authorList>
    </citation>
    <scope>NUCLEOTIDE SEQUENCE [LARGE SCALE GENOMIC DNA]</scope>
    <source>
        <strain evidence="5 6">JH-7</strain>
    </source>
</reference>
<gene>
    <name evidence="5" type="ORF">BFN67_14090</name>
</gene>
<protein>
    <submittedName>
        <fullName evidence="5">HAD family hydrolase</fullName>
    </submittedName>
</protein>
<dbReference type="InterPro" id="IPR023198">
    <property type="entry name" value="PGP-like_dom2"/>
</dbReference>
<dbReference type="AlphaFoldDB" id="A0A1V8RTJ3"/>
<evidence type="ECO:0000313" key="5">
    <source>
        <dbReference type="EMBL" id="OQM76507.1"/>
    </source>
</evidence>
<evidence type="ECO:0000256" key="1">
    <source>
        <dbReference type="ARBA" id="ARBA00001946"/>
    </source>
</evidence>
<keyword evidence="3" id="KW-0479">Metal-binding</keyword>
<evidence type="ECO:0000313" key="6">
    <source>
        <dbReference type="Proteomes" id="UP000191905"/>
    </source>
</evidence>
<keyword evidence="6" id="KW-1185">Reference proteome</keyword>
<comment type="cofactor">
    <cofactor evidence="1">
        <name>Mg(2+)</name>
        <dbReference type="ChEBI" id="CHEBI:18420"/>
    </cofactor>
</comment>
<dbReference type="InterPro" id="IPR006439">
    <property type="entry name" value="HAD-SF_hydro_IA"/>
</dbReference>
<dbReference type="OrthoDB" id="9797743at2"/>
<dbReference type="Gene3D" id="1.10.150.240">
    <property type="entry name" value="Putative phosphatase, domain 2"/>
    <property type="match status" value="1"/>
</dbReference>
<proteinExistence type="inferred from homology"/>
<dbReference type="InterPro" id="IPR023214">
    <property type="entry name" value="HAD_sf"/>
</dbReference>
<dbReference type="Gene3D" id="3.40.50.1000">
    <property type="entry name" value="HAD superfamily/HAD-like"/>
    <property type="match status" value="1"/>
</dbReference>
<dbReference type="Pfam" id="PF00702">
    <property type="entry name" value="Hydrolase"/>
    <property type="match status" value="1"/>
</dbReference>
<dbReference type="SUPFAM" id="SSF56784">
    <property type="entry name" value="HAD-like"/>
    <property type="match status" value="1"/>
</dbReference>
<dbReference type="Proteomes" id="UP000191905">
    <property type="component" value="Unassembled WGS sequence"/>
</dbReference>
<dbReference type="RefSeq" id="WP_080918769.1">
    <property type="nucleotide sequence ID" value="NZ_MDET01000007.1"/>
</dbReference>
<keyword evidence="5" id="KW-0378">Hydrolase</keyword>
<dbReference type="EMBL" id="MDET01000007">
    <property type="protein sequence ID" value="OQM76507.1"/>
    <property type="molecule type" value="Genomic_DNA"/>
</dbReference>
<dbReference type="NCBIfam" id="TIGR01509">
    <property type="entry name" value="HAD-SF-IA-v3"/>
    <property type="match status" value="1"/>
</dbReference>
<dbReference type="CDD" id="cd07526">
    <property type="entry name" value="HAD_BPGM_like"/>
    <property type="match status" value="1"/>
</dbReference>
<sequence length="218" mass="23631">MTWPKLVIFDCDGVLVDTEGLANRRLSQWLTEAGYAASYEHCRKHFSGRSMASVQAELAEAGLELGYDLPTRWYGELDSLFAEGVEAVPHVHEFIDAVRTAGITYCVASSARISKMNITLGKTGLLPLFEHAMFSATMVARAKPFPDIFLHAAQVMGFEPADCIVIEDSVAGTKAGIAAGMRVFSYCGDPHAEREGLASAGGILFEDMRALADIVPIR</sequence>
<dbReference type="PANTHER" id="PTHR46193">
    <property type="entry name" value="6-PHOSPHOGLUCONATE PHOSPHATASE"/>
    <property type="match status" value="1"/>
</dbReference>
<comment type="similarity">
    <text evidence="2">Belongs to the HAD-like hydrolase superfamily. CbbY/CbbZ/Gph/YieH family.</text>
</comment>
<name>A0A1V8RTJ3_9HYPH</name>
<comment type="caution">
    <text evidence="5">The sequence shown here is derived from an EMBL/GenBank/DDBJ whole genome shotgun (WGS) entry which is preliminary data.</text>
</comment>
<accession>A0A1V8RTJ3</accession>
<evidence type="ECO:0000256" key="2">
    <source>
        <dbReference type="ARBA" id="ARBA00006171"/>
    </source>
</evidence>
<dbReference type="SFLD" id="SFLDS00003">
    <property type="entry name" value="Haloacid_Dehalogenase"/>
    <property type="match status" value="1"/>
</dbReference>
<dbReference type="InterPro" id="IPR051600">
    <property type="entry name" value="Beta-PGM-like"/>
</dbReference>
<dbReference type="GO" id="GO:0046872">
    <property type="term" value="F:metal ion binding"/>
    <property type="evidence" value="ECO:0007669"/>
    <property type="project" value="UniProtKB-KW"/>
</dbReference>
<dbReference type="GO" id="GO:0016787">
    <property type="term" value="F:hydrolase activity"/>
    <property type="evidence" value="ECO:0007669"/>
    <property type="project" value="UniProtKB-KW"/>
</dbReference>
<organism evidence="5 6">
    <name type="scientific">Manganibacter manganicus</name>
    <dbReference type="NCBI Taxonomy" id="1873176"/>
    <lineage>
        <taxon>Bacteria</taxon>
        <taxon>Pseudomonadati</taxon>
        <taxon>Pseudomonadota</taxon>
        <taxon>Alphaproteobacteria</taxon>
        <taxon>Hyphomicrobiales</taxon>
        <taxon>Phyllobacteriaceae</taxon>
        <taxon>Manganibacter</taxon>
    </lineage>
</organism>
<evidence type="ECO:0000256" key="3">
    <source>
        <dbReference type="ARBA" id="ARBA00022723"/>
    </source>
</evidence>
<evidence type="ECO:0000256" key="4">
    <source>
        <dbReference type="ARBA" id="ARBA00022842"/>
    </source>
</evidence>
<dbReference type="SFLD" id="SFLDG01129">
    <property type="entry name" value="C1.5:_HAD__Beta-PGM__Phosphata"/>
    <property type="match status" value="1"/>
</dbReference>